<name>A0A0N8GLS4_9CHLR</name>
<evidence type="ECO:0000256" key="5">
    <source>
        <dbReference type="ARBA" id="ARBA00022898"/>
    </source>
</evidence>
<keyword evidence="5 7" id="KW-0663">Pyridoxal phosphate</keyword>
<dbReference type="InterPro" id="IPR015422">
    <property type="entry name" value="PyrdxlP-dep_Trfase_small"/>
</dbReference>
<evidence type="ECO:0000256" key="8">
    <source>
        <dbReference type="RuleBase" id="RU004075"/>
    </source>
</evidence>
<dbReference type="Proteomes" id="UP000050430">
    <property type="component" value="Unassembled WGS sequence"/>
</dbReference>
<dbReference type="EMBL" id="LGCK01000006">
    <property type="protein sequence ID" value="KPL73306.1"/>
    <property type="molecule type" value="Genomic_DNA"/>
</dbReference>
<evidence type="ECO:0000259" key="10">
    <source>
        <dbReference type="Pfam" id="PF00266"/>
    </source>
</evidence>
<dbReference type="RefSeq" id="WP_062421719.1">
    <property type="nucleotide sequence ID" value="NZ_BBYA01000009.1"/>
</dbReference>
<comment type="caution">
    <text evidence="11">The sequence shown here is derived from an EMBL/GenBank/DDBJ whole genome shotgun (WGS) entry which is preliminary data.</text>
</comment>
<dbReference type="InterPro" id="IPR015421">
    <property type="entry name" value="PyrdxlP-dep_Trfase_major"/>
</dbReference>
<dbReference type="Pfam" id="PF00266">
    <property type="entry name" value="Aminotran_5"/>
    <property type="match status" value="1"/>
</dbReference>
<evidence type="ECO:0000313" key="11">
    <source>
        <dbReference type="EMBL" id="KPL73306.1"/>
    </source>
</evidence>
<dbReference type="PANTHER" id="PTHR21152">
    <property type="entry name" value="AMINOTRANSFERASE CLASS V"/>
    <property type="match status" value="1"/>
</dbReference>
<feature type="modified residue" description="N6-(pyridoxal phosphate)lysine" evidence="7">
    <location>
        <position position="191"/>
    </location>
</feature>
<evidence type="ECO:0000256" key="1">
    <source>
        <dbReference type="ARBA" id="ARBA00001933"/>
    </source>
</evidence>
<dbReference type="SUPFAM" id="SSF53383">
    <property type="entry name" value="PLP-dependent transferases"/>
    <property type="match status" value="1"/>
</dbReference>
<evidence type="ECO:0000256" key="7">
    <source>
        <dbReference type="PIRSR" id="PIRSR000524-50"/>
    </source>
</evidence>
<evidence type="ECO:0000313" key="12">
    <source>
        <dbReference type="Proteomes" id="UP000050430"/>
    </source>
</evidence>
<evidence type="ECO:0000256" key="9">
    <source>
        <dbReference type="RuleBase" id="RU004504"/>
    </source>
</evidence>
<dbReference type="Gene3D" id="3.40.640.10">
    <property type="entry name" value="Type I PLP-dependent aspartate aminotransferase-like (Major domain)"/>
    <property type="match status" value="1"/>
</dbReference>
<sequence length="389" mass="40531">MKNRSLLMIPGPIEFDPAVLAAMGAPTTGHLAPSFIEAFGQALERTRTLFQCKDGQPFVLAGTGTLGMDTACANLVEPGDTALVVNTGYFGDRIGSILERYGAQVTHVRPAAGAHPSLEEVEKALKAGTYRVMTITHVDTSTGVLADIKNLAALGRRYGALVIVDGVCSVAGENLNMDAWGVDVAFTASQKAVGVPPGLALLVASPKALAAFKARKTPVGSYYADWTNWLPVMQAYEARKSAYFGTPAVNLVFALNVSLGQILQEGLEARFSRHIRISRAIKAGISALGMGQVPLTDDIAAHTMTAPRYPAGISGADLLPAVTKAGVTLAGGLHPDIKNEYFRIGHMGAVTQGDVLATLGAIESGLAACGYSFAAGTALSAAMKVFAEN</sequence>
<evidence type="ECO:0000256" key="3">
    <source>
        <dbReference type="ARBA" id="ARBA00022576"/>
    </source>
</evidence>
<gene>
    <name evidence="11" type="ORF">ADM99_03570</name>
</gene>
<dbReference type="GO" id="GO:0008453">
    <property type="term" value="F:alanine-glyoxylate transaminase activity"/>
    <property type="evidence" value="ECO:0007669"/>
    <property type="project" value="TreeGrafter"/>
</dbReference>
<dbReference type="InterPro" id="IPR020578">
    <property type="entry name" value="Aminotrans_V_PyrdxlP_BS"/>
</dbReference>
<dbReference type="GO" id="GO:0004760">
    <property type="term" value="F:L-serine-pyruvate transaminase activity"/>
    <property type="evidence" value="ECO:0007669"/>
    <property type="project" value="TreeGrafter"/>
</dbReference>
<dbReference type="InterPro" id="IPR015424">
    <property type="entry name" value="PyrdxlP-dep_Trfase"/>
</dbReference>
<dbReference type="Gene3D" id="3.90.1150.10">
    <property type="entry name" value="Aspartate Aminotransferase, domain 1"/>
    <property type="match status" value="1"/>
</dbReference>
<dbReference type="FunFam" id="3.40.640.10:FF:000027">
    <property type="entry name" value="Serine--pyruvate aminotransferase, mitochondrial"/>
    <property type="match status" value="1"/>
</dbReference>
<dbReference type="PROSITE" id="PS00595">
    <property type="entry name" value="AA_TRANSFER_CLASS_5"/>
    <property type="match status" value="1"/>
</dbReference>
<evidence type="ECO:0000256" key="2">
    <source>
        <dbReference type="ARBA" id="ARBA00009236"/>
    </source>
</evidence>
<comment type="cofactor">
    <cofactor evidence="1 7 9">
        <name>pyridoxal 5'-phosphate</name>
        <dbReference type="ChEBI" id="CHEBI:597326"/>
    </cofactor>
</comment>
<dbReference type="GO" id="GO:0019265">
    <property type="term" value="P:glycine biosynthetic process, by transamination of glyoxylate"/>
    <property type="evidence" value="ECO:0007669"/>
    <property type="project" value="TreeGrafter"/>
</dbReference>
<dbReference type="AlphaFoldDB" id="A0A0N8GLS4"/>
<protein>
    <submittedName>
        <fullName evidence="11">Aminotransferase class V</fullName>
    </submittedName>
</protein>
<dbReference type="PATRIC" id="fig|229920.5.peg.2347"/>
<dbReference type="FunFam" id="3.90.1150.10:FF:000049">
    <property type="entry name" value="Alanine-glyoxylate aminotransferase 1"/>
    <property type="match status" value="1"/>
</dbReference>
<reference evidence="11 12" key="1">
    <citation type="submission" date="2015-07" db="EMBL/GenBank/DDBJ databases">
        <title>Genome sequence of Leptolinea tardivitalis DSM 16556.</title>
        <authorList>
            <person name="Hemp J."/>
            <person name="Ward L.M."/>
            <person name="Pace L.A."/>
            <person name="Fischer W.W."/>
        </authorList>
    </citation>
    <scope>NUCLEOTIDE SEQUENCE [LARGE SCALE GENOMIC DNA]</scope>
    <source>
        <strain evidence="11 12">YMTK-2</strain>
    </source>
</reference>
<dbReference type="STRING" id="229920.ADM99_03570"/>
<accession>A0A0N8GLS4</accession>
<keyword evidence="4 11" id="KW-0808">Transferase</keyword>
<dbReference type="InterPro" id="IPR000192">
    <property type="entry name" value="Aminotrans_V_dom"/>
</dbReference>
<feature type="domain" description="Aminotransferase class V" evidence="10">
    <location>
        <begin position="27"/>
        <end position="334"/>
    </location>
</feature>
<keyword evidence="12" id="KW-1185">Reference proteome</keyword>
<feature type="binding site" evidence="6">
    <location>
        <position position="343"/>
    </location>
    <ligand>
        <name>substrate</name>
    </ligand>
</feature>
<proteinExistence type="inferred from homology"/>
<comment type="similarity">
    <text evidence="2 8">Belongs to the class-V pyridoxal-phosphate-dependent aminotransferase family.</text>
</comment>
<dbReference type="PIRSF" id="PIRSF000524">
    <property type="entry name" value="SPT"/>
    <property type="match status" value="1"/>
</dbReference>
<dbReference type="InterPro" id="IPR024169">
    <property type="entry name" value="SP_NH2Trfase/AEP_transaminase"/>
</dbReference>
<dbReference type="PANTHER" id="PTHR21152:SF24">
    <property type="entry name" value="ALANINE--GLYOXYLATE AMINOTRANSFERASE 1"/>
    <property type="match status" value="1"/>
</dbReference>
<evidence type="ECO:0000256" key="6">
    <source>
        <dbReference type="PIRSR" id="PIRSR000524-1"/>
    </source>
</evidence>
<keyword evidence="3 11" id="KW-0032">Aminotransferase</keyword>
<organism evidence="11 12">
    <name type="scientific">Leptolinea tardivitalis</name>
    <dbReference type="NCBI Taxonomy" id="229920"/>
    <lineage>
        <taxon>Bacteria</taxon>
        <taxon>Bacillati</taxon>
        <taxon>Chloroflexota</taxon>
        <taxon>Anaerolineae</taxon>
        <taxon>Anaerolineales</taxon>
        <taxon>Anaerolineaceae</taxon>
        <taxon>Leptolinea</taxon>
    </lineage>
</organism>
<evidence type="ECO:0000256" key="4">
    <source>
        <dbReference type="ARBA" id="ARBA00022679"/>
    </source>
</evidence>